<keyword evidence="16" id="KW-1185">Reference proteome</keyword>
<dbReference type="EMBL" id="CAJPVJ010019024">
    <property type="protein sequence ID" value="CAG2177170.1"/>
    <property type="molecule type" value="Genomic_DNA"/>
</dbReference>
<dbReference type="InterPro" id="IPR036291">
    <property type="entry name" value="NAD(P)-bd_dom_sf"/>
</dbReference>
<evidence type="ECO:0000256" key="9">
    <source>
        <dbReference type="ARBA" id="ARBA00042309"/>
    </source>
</evidence>
<dbReference type="OrthoDB" id="6498906at2759"/>
<feature type="compositionally biased region" description="Polar residues" evidence="14">
    <location>
        <begin position="251"/>
        <end position="266"/>
    </location>
</feature>
<protein>
    <recommendedName>
        <fullName evidence="7">Dehydrogenase/reductase SDR family member 6</fullName>
        <ecNumber evidence="5">1.1.1.104</ecNumber>
        <ecNumber evidence="6">1.1.1.30</ecNumber>
    </recommendedName>
    <alternativeName>
        <fullName evidence="11">(R)-beta-hydroxybutyrate dehydrogenase</fullName>
    </alternativeName>
    <alternativeName>
        <fullName evidence="9">3-hydroxybutyrate dehydrogenase type 2</fullName>
    </alternativeName>
    <alternativeName>
        <fullName evidence="12">4-oxo-L-proline reductase</fullName>
    </alternativeName>
    <alternativeName>
        <fullName evidence="10">Oxidoreductase UCPA</fullName>
    </alternativeName>
    <alternativeName>
        <fullName evidence="8">Short chain dehydrogenase/reductase family 15C member 1</fullName>
    </alternativeName>
</protein>
<evidence type="ECO:0000256" key="1">
    <source>
        <dbReference type="ARBA" id="ARBA00004924"/>
    </source>
</evidence>
<evidence type="ECO:0000256" key="10">
    <source>
        <dbReference type="ARBA" id="ARBA00042565"/>
    </source>
</evidence>
<sequence length="276" mass="30680">MAKTMGKIALKGLVSLVTGSASGLGSQVRQRLAMKGSKVLAVDINHKTIIEEDVELKSRVSFITGDITDERFLNDLFTKYPKCDAVVNCAAAYRSYNYLTSYLVSKQAVDVLKNNPINAFGVRGCVINIIGLQEKYDQKYFDEQDVFAQKTGHSFDSLDDKVLALAEDMIANRIRSNSVIVPPNSDLKLFAQLIENIIEDQYIAGQIINMEDEFRPYLGTVKDVLAEYHVPPEPKDLPLIQEPVLQISQQLPEPKASTGSVGSTRTPLLRIDNKKQ</sequence>
<comment type="pathway">
    <text evidence="4">Amino-acid metabolism.</text>
</comment>
<comment type="similarity">
    <text evidence="2">Belongs to the short-chain dehydrogenases/reductases (SDR) family.</text>
</comment>
<evidence type="ECO:0000256" key="3">
    <source>
        <dbReference type="ARBA" id="ARBA00023002"/>
    </source>
</evidence>
<evidence type="ECO:0000256" key="12">
    <source>
        <dbReference type="ARBA" id="ARBA00043199"/>
    </source>
</evidence>
<dbReference type="Proteomes" id="UP000728032">
    <property type="component" value="Unassembled WGS sequence"/>
</dbReference>
<evidence type="ECO:0000256" key="7">
    <source>
        <dbReference type="ARBA" id="ARBA00039194"/>
    </source>
</evidence>
<dbReference type="EC" id="1.1.1.104" evidence="5"/>
<comment type="catalytic activity">
    <reaction evidence="13">
        <text>(R)-3-hydroxybutanoate + NAD(+) = acetoacetate + NADH + H(+)</text>
        <dbReference type="Rhea" id="RHEA:20521"/>
        <dbReference type="ChEBI" id="CHEBI:10983"/>
        <dbReference type="ChEBI" id="CHEBI:13705"/>
        <dbReference type="ChEBI" id="CHEBI:15378"/>
        <dbReference type="ChEBI" id="CHEBI:57540"/>
        <dbReference type="ChEBI" id="CHEBI:57945"/>
        <dbReference type="EC" id="1.1.1.30"/>
    </reaction>
</comment>
<dbReference type="AlphaFoldDB" id="A0A7R9QVK0"/>
<dbReference type="EC" id="1.1.1.30" evidence="6"/>
<dbReference type="SUPFAM" id="SSF51735">
    <property type="entry name" value="NAD(P)-binding Rossmann-fold domains"/>
    <property type="match status" value="1"/>
</dbReference>
<evidence type="ECO:0000256" key="8">
    <source>
        <dbReference type="ARBA" id="ARBA00041727"/>
    </source>
</evidence>
<dbReference type="EMBL" id="OC933849">
    <property type="protein sequence ID" value="CAD7660032.1"/>
    <property type="molecule type" value="Genomic_DNA"/>
</dbReference>
<proteinExistence type="inferred from homology"/>
<evidence type="ECO:0000256" key="11">
    <source>
        <dbReference type="ARBA" id="ARBA00043083"/>
    </source>
</evidence>
<dbReference type="Gene3D" id="3.40.50.720">
    <property type="entry name" value="NAD(P)-binding Rossmann-like Domain"/>
    <property type="match status" value="1"/>
</dbReference>
<reference evidence="15" key="1">
    <citation type="submission" date="2020-11" db="EMBL/GenBank/DDBJ databases">
        <authorList>
            <person name="Tran Van P."/>
        </authorList>
    </citation>
    <scope>NUCLEOTIDE SEQUENCE</scope>
</reference>
<name>A0A7R9QVK0_9ACAR</name>
<evidence type="ECO:0000313" key="15">
    <source>
        <dbReference type="EMBL" id="CAD7660032.1"/>
    </source>
</evidence>
<dbReference type="GO" id="GO:0003858">
    <property type="term" value="F:3-hydroxybutyrate dehydrogenase activity"/>
    <property type="evidence" value="ECO:0007669"/>
    <property type="project" value="UniProtKB-EC"/>
</dbReference>
<evidence type="ECO:0000256" key="6">
    <source>
        <dbReference type="ARBA" id="ARBA00038959"/>
    </source>
</evidence>
<evidence type="ECO:0000256" key="4">
    <source>
        <dbReference type="ARBA" id="ARBA00034698"/>
    </source>
</evidence>
<dbReference type="PANTHER" id="PTHR43477:SF1">
    <property type="entry name" value="DIHYDROANTICAPSIN 7-DEHYDROGENASE"/>
    <property type="match status" value="1"/>
</dbReference>
<evidence type="ECO:0000256" key="5">
    <source>
        <dbReference type="ARBA" id="ARBA00038956"/>
    </source>
</evidence>
<evidence type="ECO:0000256" key="2">
    <source>
        <dbReference type="ARBA" id="ARBA00006484"/>
    </source>
</evidence>
<dbReference type="GO" id="GO:0016617">
    <property type="term" value="F:4-oxoproline reductase activity"/>
    <property type="evidence" value="ECO:0007669"/>
    <property type="project" value="UniProtKB-EC"/>
</dbReference>
<evidence type="ECO:0000256" key="14">
    <source>
        <dbReference type="SAM" id="MobiDB-lite"/>
    </source>
</evidence>
<dbReference type="InterPro" id="IPR051122">
    <property type="entry name" value="SDR_DHRS6-like"/>
</dbReference>
<organism evidence="15">
    <name type="scientific">Oppiella nova</name>
    <dbReference type="NCBI Taxonomy" id="334625"/>
    <lineage>
        <taxon>Eukaryota</taxon>
        <taxon>Metazoa</taxon>
        <taxon>Ecdysozoa</taxon>
        <taxon>Arthropoda</taxon>
        <taxon>Chelicerata</taxon>
        <taxon>Arachnida</taxon>
        <taxon>Acari</taxon>
        <taxon>Acariformes</taxon>
        <taxon>Sarcoptiformes</taxon>
        <taxon>Oribatida</taxon>
        <taxon>Brachypylina</taxon>
        <taxon>Oppioidea</taxon>
        <taxon>Oppiidae</taxon>
        <taxon>Oppiella</taxon>
    </lineage>
</organism>
<keyword evidence="3" id="KW-0560">Oxidoreductase</keyword>
<evidence type="ECO:0000256" key="13">
    <source>
        <dbReference type="ARBA" id="ARBA00049550"/>
    </source>
</evidence>
<feature type="region of interest" description="Disordered" evidence="14">
    <location>
        <begin position="251"/>
        <end position="276"/>
    </location>
</feature>
<dbReference type="InterPro" id="IPR002347">
    <property type="entry name" value="SDR_fam"/>
</dbReference>
<evidence type="ECO:0000313" key="16">
    <source>
        <dbReference type="Proteomes" id="UP000728032"/>
    </source>
</evidence>
<dbReference type="Pfam" id="PF00106">
    <property type="entry name" value="adh_short"/>
    <property type="match status" value="1"/>
</dbReference>
<accession>A0A7R9QVK0</accession>
<dbReference type="PANTHER" id="PTHR43477">
    <property type="entry name" value="DIHYDROANTICAPSIN 7-DEHYDROGENASE"/>
    <property type="match status" value="1"/>
</dbReference>
<comment type="pathway">
    <text evidence="1">Siderophore biosynthesis.</text>
</comment>
<gene>
    <name evidence="15" type="ORF">ONB1V03_LOCUS16603</name>
</gene>